<gene>
    <name evidence="2" type="ORF">VC81_03945</name>
    <name evidence="1" type="ORF">VC81_06165</name>
</gene>
<accession>A0A0F3RUC9</accession>
<organism evidence="2 3">
    <name type="scientific">Levilactobacillus spicheri</name>
    <dbReference type="NCBI Taxonomy" id="216463"/>
    <lineage>
        <taxon>Bacteria</taxon>
        <taxon>Bacillati</taxon>
        <taxon>Bacillota</taxon>
        <taxon>Bacilli</taxon>
        <taxon>Lactobacillales</taxon>
        <taxon>Lactobacillaceae</taxon>
        <taxon>Levilactobacillus</taxon>
    </lineage>
</organism>
<dbReference type="STRING" id="216463.VC81_03945"/>
<dbReference type="Proteomes" id="UP000033491">
    <property type="component" value="Unassembled WGS sequence"/>
</dbReference>
<reference evidence="2 3" key="1">
    <citation type="submission" date="2015-03" db="EMBL/GenBank/DDBJ databases">
        <authorList>
            <person name="Zheng J."/>
            <person name="Ganezle M."/>
        </authorList>
    </citation>
    <scope>NUCLEOTIDE SEQUENCE [LARGE SCALE GENOMIC DNA]</scope>
    <source>
        <strain evidence="2 3">LP38</strain>
    </source>
</reference>
<sequence>MSDTLTIIERVTIQLSRNRHAGIKPGTQRDLATYIDKSPAYVGEILRGSKLGPSGRKYLEKILTYVGIEN</sequence>
<dbReference type="EMBL" id="JZCR01000006">
    <property type="protein sequence ID" value="KJW13638.1"/>
    <property type="molecule type" value="Genomic_DNA"/>
</dbReference>
<protein>
    <recommendedName>
        <fullName evidence="4">XRE family transcriptional regulator</fullName>
    </recommendedName>
</protein>
<dbReference type="OrthoDB" id="2305673at2"/>
<dbReference type="EMBL" id="JZCR01000014">
    <property type="protein sequence ID" value="KJW12886.1"/>
    <property type="molecule type" value="Genomic_DNA"/>
</dbReference>
<dbReference type="RefSeq" id="WP_045807264.1">
    <property type="nucleotide sequence ID" value="NZ_JZCR01000006.1"/>
</dbReference>
<evidence type="ECO:0008006" key="4">
    <source>
        <dbReference type="Google" id="ProtNLM"/>
    </source>
</evidence>
<proteinExistence type="predicted"/>
<comment type="caution">
    <text evidence="2">The sequence shown here is derived from an EMBL/GenBank/DDBJ whole genome shotgun (WGS) entry which is preliminary data.</text>
</comment>
<dbReference type="PATRIC" id="fig|216463.3.peg.2622"/>
<evidence type="ECO:0000313" key="1">
    <source>
        <dbReference type="EMBL" id="KJW12886.1"/>
    </source>
</evidence>
<evidence type="ECO:0000313" key="2">
    <source>
        <dbReference type="EMBL" id="KJW13638.1"/>
    </source>
</evidence>
<evidence type="ECO:0000313" key="3">
    <source>
        <dbReference type="Proteomes" id="UP000033491"/>
    </source>
</evidence>
<dbReference type="AlphaFoldDB" id="A0A0F3RUC9"/>
<name>A0A0F3RUC9_9LACO</name>